<evidence type="ECO:0000256" key="8">
    <source>
        <dbReference type="PIRNR" id="PIRNR028784"/>
    </source>
</evidence>
<dbReference type="EMBL" id="HG322950">
    <property type="protein sequence ID" value="CDF82850.1"/>
    <property type="molecule type" value="Genomic_DNA"/>
</dbReference>
<keyword evidence="5 9" id="KW-0812">Transmembrane</keyword>
<comment type="similarity">
    <text evidence="2 8">Belongs to the CPA3 antiporters (TC 2.A.63) subunit F family.</text>
</comment>
<dbReference type="GO" id="GO:0005886">
    <property type="term" value="C:plasma membrane"/>
    <property type="evidence" value="ECO:0007669"/>
    <property type="project" value="UniProtKB-SubCell"/>
</dbReference>
<reference evidence="10 11" key="2">
    <citation type="submission" date="2014-05" db="EMBL/GenBank/DDBJ databases">
        <title>Genome sequence of the 3-chlorobenzoate degrading bacterium Pseudomonas knackmussii B13 shows multiple evidence for horizontal gene transfer.</title>
        <authorList>
            <person name="Miyazaki R."/>
            <person name="Bertelli C."/>
            <person name="Falquet L."/>
            <person name="Robinson-Rechavi M."/>
            <person name="Gharib W."/>
            <person name="Roy S."/>
            <person name="Van der Meer J.R."/>
        </authorList>
    </citation>
    <scope>NUCLEOTIDE SEQUENCE [LARGE SCALE GENOMIC DNA]</scope>
    <source>
        <strain evidence="10 11">B13</strain>
    </source>
</reference>
<dbReference type="HOGENOM" id="CLU_125825_1_3_6"/>
<dbReference type="PANTHER" id="PTHR34702">
    <property type="entry name" value="NA(+)/H(+) ANTIPORTER SUBUNIT F1"/>
    <property type="match status" value="1"/>
</dbReference>
<evidence type="ECO:0000313" key="10">
    <source>
        <dbReference type="EMBL" id="CDF82850.1"/>
    </source>
</evidence>
<keyword evidence="8" id="KW-0406">Ion transport</keyword>
<keyword evidence="8" id="KW-0050">Antiport</keyword>
<feature type="transmembrane region" description="Helical" evidence="9">
    <location>
        <begin position="61"/>
        <end position="83"/>
    </location>
</feature>
<sequence>MLAYVIPLCLAMLAAALLLTVARLVRGPSVADRILALDTLSIEAIALIVLFGIWKGSGLYFEAALLIAVMGFVSTVALCKFLLRGDIIE</sequence>
<evidence type="ECO:0000313" key="11">
    <source>
        <dbReference type="Proteomes" id="UP000025241"/>
    </source>
</evidence>
<dbReference type="eggNOG" id="COG2212">
    <property type="taxonomic scope" value="Bacteria"/>
</dbReference>
<feature type="transmembrane region" description="Helical" evidence="9">
    <location>
        <begin position="34"/>
        <end position="54"/>
    </location>
</feature>
<dbReference type="InterPro" id="IPR007208">
    <property type="entry name" value="MrpF/PhaF-like"/>
</dbReference>
<dbReference type="AlphaFoldDB" id="A0A024HCP8"/>
<name>A0A024HCP8_PSEKB</name>
<dbReference type="Proteomes" id="UP000025241">
    <property type="component" value="Chromosome I"/>
</dbReference>
<dbReference type="PIRSF" id="PIRSF028784">
    <property type="entry name" value="MrpF"/>
    <property type="match status" value="1"/>
</dbReference>
<dbReference type="RefSeq" id="WP_043250343.1">
    <property type="nucleotide sequence ID" value="NZ_HG322950.1"/>
</dbReference>
<organism evidence="10 11">
    <name type="scientific">Pseudomonas knackmussii (strain DSM 6978 / CCUG 54928 / LMG 23759 / B13)</name>
    <dbReference type="NCBI Taxonomy" id="1301098"/>
    <lineage>
        <taxon>Bacteria</taxon>
        <taxon>Pseudomonadati</taxon>
        <taxon>Pseudomonadota</taxon>
        <taxon>Gammaproteobacteria</taxon>
        <taxon>Pseudomonadales</taxon>
        <taxon>Pseudomonadaceae</taxon>
        <taxon>Pseudomonas</taxon>
    </lineage>
</organism>
<protein>
    <submittedName>
        <fullName evidence="10">Hypothetical membrane protein</fullName>
    </submittedName>
</protein>
<evidence type="ECO:0000256" key="4">
    <source>
        <dbReference type="ARBA" id="ARBA00022475"/>
    </source>
</evidence>
<dbReference type="GO" id="GO:0015385">
    <property type="term" value="F:sodium:proton antiporter activity"/>
    <property type="evidence" value="ECO:0007669"/>
    <property type="project" value="TreeGrafter"/>
</dbReference>
<proteinExistence type="inferred from homology"/>
<keyword evidence="3 8" id="KW-0813">Transport</keyword>
<dbReference type="PANTHER" id="PTHR34702:SF1">
    <property type="entry name" value="NA(+)_H(+) ANTIPORTER SUBUNIT F"/>
    <property type="match status" value="1"/>
</dbReference>
<keyword evidence="6 9" id="KW-1133">Transmembrane helix</keyword>
<reference evidence="10 11" key="1">
    <citation type="submission" date="2013-03" db="EMBL/GenBank/DDBJ databases">
        <authorList>
            <person name="Linke B."/>
        </authorList>
    </citation>
    <scope>NUCLEOTIDE SEQUENCE [LARGE SCALE GENOMIC DNA]</scope>
    <source>
        <strain evidence="10 11">B13</strain>
    </source>
</reference>
<dbReference type="STRING" id="1301098.PKB_1488"/>
<dbReference type="NCBIfam" id="NF004812">
    <property type="entry name" value="PRK06161.1"/>
    <property type="match status" value="1"/>
</dbReference>
<dbReference type="Pfam" id="PF04066">
    <property type="entry name" value="MrpF_PhaF"/>
    <property type="match status" value="1"/>
</dbReference>
<evidence type="ECO:0000256" key="7">
    <source>
        <dbReference type="ARBA" id="ARBA00023136"/>
    </source>
</evidence>
<evidence type="ECO:0000256" key="6">
    <source>
        <dbReference type="ARBA" id="ARBA00022989"/>
    </source>
</evidence>
<comment type="subcellular location">
    <subcellularLocation>
        <location evidence="1 8">Cell membrane</location>
        <topology evidence="1 8">Multi-pass membrane protein</topology>
    </subcellularLocation>
</comment>
<keyword evidence="4 8" id="KW-1003">Cell membrane</keyword>
<evidence type="ECO:0000256" key="9">
    <source>
        <dbReference type="SAM" id="Phobius"/>
    </source>
</evidence>
<keyword evidence="11" id="KW-1185">Reference proteome</keyword>
<dbReference type="KEGG" id="pkc:PKB_1488"/>
<evidence type="ECO:0000256" key="3">
    <source>
        <dbReference type="ARBA" id="ARBA00022448"/>
    </source>
</evidence>
<dbReference type="PATRIC" id="fig|1301098.3.peg.1480"/>
<evidence type="ECO:0000256" key="2">
    <source>
        <dbReference type="ARBA" id="ARBA00009212"/>
    </source>
</evidence>
<keyword evidence="7 8" id="KW-0472">Membrane</keyword>
<evidence type="ECO:0000256" key="1">
    <source>
        <dbReference type="ARBA" id="ARBA00004651"/>
    </source>
</evidence>
<evidence type="ECO:0000256" key="5">
    <source>
        <dbReference type="ARBA" id="ARBA00022692"/>
    </source>
</evidence>
<accession>A0A024HCP8</accession>
<dbReference type="OrthoDB" id="9800226at2"/>
<gene>
    <name evidence="10" type="ORF">PKB_1488</name>
</gene>